<evidence type="ECO:0000256" key="2">
    <source>
        <dbReference type="PROSITE-ProRule" id="PRU00703"/>
    </source>
</evidence>
<evidence type="ECO:0000313" key="4">
    <source>
        <dbReference type="EMBL" id="MFD2117465.1"/>
    </source>
</evidence>
<dbReference type="SUPFAM" id="SSF54631">
    <property type="entry name" value="CBS-domain pair"/>
    <property type="match status" value="1"/>
</dbReference>
<feature type="domain" description="CBS" evidence="3">
    <location>
        <begin position="7"/>
        <end position="63"/>
    </location>
</feature>
<dbReference type="Gene3D" id="3.10.580.10">
    <property type="entry name" value="CBS-domain"/>
    <property type="match status" value="1"/>
</dbReference>
<dbReference type="InterPro" id="IPR051257">
    <property type="entry name" value="Diverse_CBS-Domain"/>
</dbReference>
<protein>
    <submittedName>
        <fullName evidence="4">CBS domain-containing protein</fullName>
    </submittedName>
</protein>
<organism evidence="4 5">
    <name type="scientific">Paenibacillus yanchengensis</name>
    <dbReference type="NCBI Taxonomy" id="2035833"/>
    <lineage>
        <taxon>Bacteria</taxon>
        <taxon>Bacillati</taxon>
        <taxon>Bacillota</taxon>
        <taxon>Bacilli</taxon>
        <taxon>Bacillales</taxon>
        <taxon>Paenibacillaceae</taxon>
        <taxon>Paenibacillus</taxon>
    </lineage>
</organism>
<evidence type="ECO:0000259" key="3">
    <source>
        <dbReference type="PROSITE" id="PS51371"/>
    </source>
</evidence>
<proteinExistence type="predicted"/>
<keyword evidence="5" id="KW-1185">Reference proteome</keyword>
<name>A0ABW4YP62_9BACL</name>
<dbReference type="InterPro" id="IPR000644">
    <property type="entry name" value="CBS_dom"/>
</dbReference>
<evidence type="ECO:0000256" key="1">
    <source>
        <dbReference type="ARBA" id="ARBA00023122"/>
    </source>
</evidence>
<reference evidence="5" key="1">
    <citation type="journal article" date="2019" name="Int. J. Syst. Evol. Microbiol.">
        <title>The Global Catalogue of Microorganisms (GCM) 10K type strain sequencing project: providing services to taxonomists for standard genome sequencing and annotation.</title>
        <authorList>
            <consortium name="The Broad Institute Genomics Platform"/>
            <consortium name="The Broad Institute Genome Sequencing Center for Infectious Disease"/>
            <person name="Wu L."/>
            <person name="Ma J."/>
        </authorList>
    </citation>
    <scope>NUCLEOTIDE SEQUENCE [LARGE SCALE GENOMIC DNA]</scope>
    <source>
        <strain evidence="5">GH52</strain>
    </source>
</reference>
<comment type="caution">
    <text evidence="4">The sequence shown here is derived from an EMBL/GenBank/DDBJ whole genome shotgun (WGS) entry which is preliminary data.</text>
</comment>
<evidence type="ECO:0000313" key="5">
    <source>
        <dbReference type="Proteomes" id="UP001597362"/>
    </source>
</evidence>
<dbReference type="PANTHER" id="PTHR43080:SF2">
    <property type="entry name" value="CBS DOMAIN-CONTAINING PROTEIN"/>
    <property type="match status" value="1"/>
</dbReference>
<accession>A0ABW4YP62</accession>
<gene>
    <name evidence="4" type="ORF">ACFSJH_17175</name>
</gene>
<dbReference type="InterPro" id="IPR046342">
    <property type="entry name" value="CBS_dom_sf"/>
</dbReference>
<feature type="domain" description="CBS" evidence="3">
    <location>
        <begin position="97"/>
        <end position="154"/>
    </location>
</feature>
<dbReference type="Proteomes" id="UP001597362">
    <property type="component" value="Unassembled WGS sequence"/>
</dbReference>
<dbReference type="RefSeq" id="WP_377774661.1">
    <property type="nucleotide sequence ID" value="NZ_JBHUHO010000040.1"/>
</dbReference>
<sequence length="154" mass="17632">MKAHEIMIPNVFKVKENDTIRMVVKKFIDHNISGLPVVNEQNQIVAFISDGDIMSYIGKHDDIILDMFFLVSYFQGDEDNYEDRIKEVLDVNVMRLATKKIVKVQHDTDIENIATMLAKRQIKKVPVEKDGVLVGVISRGDVIRQSFKGLLDDQ</sequence>
<dbReference type="SMART" id="SM00116">
    <property type="entry name" value="CBS"/>
    <property type="match status" value="2"/>
</dbReference>
<dbReference type="PANTHER" id="PTHR43080">
    <property type="entry name" value="CBS DOMAIN-CONTAINING PROTEIN CBSX3, MITOCHONDRIAL"/>
    <property type="match status" value="1"/>
</dbReference>
<dbReference type="PROSITE" id="PS51371">
    <property type="entry name" value="CBS"/>
    <property type="match status" value="2"/>
</dbReference>
<keyword evidence="1 2" id="KW-0129">CBS domain</keyword>
<dbReference type="Pfam" id="PF00571">
    <property type="entry name" value="CBS"/>
    <property type="match status" value="2"/>
</dbReference>
<dbReference type="EMBL" id="JBHUHO010000040">
    <property type="protein sequence ID" value="MFD2117465.1"/>
    <property type="molecule type" value="Genomic_DNA"/>
</dbReference>